<dbReference type="InterPro" id="IPR057326">
    <property type="entry name" value="KR_dom"/>
</dbReference>
<dbReference type="PANTHER" id="PTHR42879:SF2">
    <property type="entry name" value="3-OXOACYL-[ACYL-CARRIER-PROTEIN] REDUCTASE FABG"/>
    <property type="match status" value="1"/>
</dbReference>
<evidence type="ECO:0000256" key="6">
    <source>
        <dbReference type="ARBA" id="ARBA00023002"/>
    </source>
</evidence>
<evidence type="ECO:0000256" key="5">
    <source>
        <dbReference type="ARBA" id="ARBA00022857"/>
    </source>
</evidence>
<dbReference type="NCBIfam" id="NF004198">
    <property type="entry name" value="PRK05653.1-3"/>
    <property type="match status" value="1"/>
</dbReference>
<comment type="catalytic activity">
    <reaction evidence="8 11">
        <text>a (3R)-hydroxyacyl-[ACP] + NADP(+) = a 3-oxoacyl-[ACP] + NADPH + H(+)</text>
        <dbReference type="Rhea" id="RHEA:17397"/>
        <dbReference type="Rhea" id="RHEA-COMP:9916"/>
        <dbReference type="Rhea" id="RHEA-COMP:9945"/>
        <dbReference type="ChEBI" id="CHEBI:15378"/>
        <dbReference type="ChEBI" id="CHEBI:57783"/>
        <dbReference type="ChEBI" id="CHEBI:58349"/>
        <dbReference type="ChEBI" id="CHEBI:78776"/>
        <dbReference type="ChEBI" id="CHEBI:78827"/>
        <dbReference type="EC" id="1.1.1.100"/>
    </reaction>
</comment>
<dbReference type="InterPro" id="IPR050259">
    <property type="entry name" value="SDR"/>
</dbReference>
<keyword evidence="6 11" id="KW-0560">Oxidoreductase</keyword>
<comment type="caution">
    <text evidence="13">The sequence shown here is derived from an EMBL/GenBank/DDBJ whole genome shotgun (WGS) entry which is preliminary data.</text>
</comment>
<dbReference type="InterPro" id="IPR002347">
    <property type="entry name" value="SDR_fam"/>
</dbReference>
<keyword evidence="4 11" id="KW-0276">Fatty acid metabolism</keyword>
<dbReference type="GO" id="GO:0004316">
    <property type="term" value="F:3-oxoacyl-[acyl-carrier-protein] reductase (NADPH) activity"/>
    <property type="evidence" value="ECO:0007669"/>
    <property type="project" value="UniProtKB-UniRule"/>
</dbReference>
<comment type="function">
    <text evidence="11">Catalyzes the NADPH-dependent reduction of beta-ketoacyl-ACP substrates to beta-hydroxyacyl-ACP products, the first reductive step in the elongation cycle of fatty acid biosynthesis.</text>
</comment>
<evidence type="ECO:0000256" key="7">
    <source>
        <dbReference type="ARBA" id="ARBA00023160"/>
    </source>
</evidence>
<dbReference type="NCBIfam" id="NF005559">
    <property type="entry name" value="PRK07231.1"/>
    <property type="match status" value="1"/>
</dbReference>
<feature type="active site" description="Proton acceptor" evidence="9">
    <location>
        <position position="164"/>
    </location>
</feature>
<comment type="subunit">
    <text evidence="11">Homotetramer.</text>
</comment>
<comment type="pathway">
    <text evidence="1 11">Lipid metabolism; fatty acid biosynthesis.</text>
</comment>
<evidence type="ECO:0000256" key="3">
    <source>
        <dbReference type="ARBA" id="ARBA00012948"/>
    </source>
</evidence>
<gene>
    <name evidence="13" type="ORF">PBF_00755</name>
</gene>
<dbReference type="SUPFAM" id="SSF51735">
    <property type="entry name" value="NAD(P)-binding Rossmann-fold domains"/>
    <property type="match status" value="1"/>
</dbReference>
<evidence type="ECO:0000256" key="4">
    <source>
        <dbReference type="ARBA" id="ARBA00022832"/>
    </source>
</evidence>
<dbReference type="Proteomes" id="UP000019270">
    <property type="component" value="Unassembled WGS sequence"/>
</dbReference>
<dbReference type="UniPathway" id="UPA00094"/>
<dbReference type="Gene3D" id="3.40.50.720">
    <property type="entry name" value="NAD(P)-binding Rossmann-like Domain"/>
    <property type="match status" value="1"/>
</dbReference>
<feature type="binding site" evidence="10">
    <location>
        <position position="99"/>
    </location>
    <ligand>
        <name>NADP(+)</name>
        <dbReference type="ChEBI" id="CHEBI:58349"/>
    </ligand>
</feature>
<keyword evidence="11" id="KW-0443">Lipid metabolism</keyword>
<dbReference type="AlphaFoldDB" id="W7L382"/>
<proteinExistence type="inferred from homology"/>
<evidence type="ECO:0000313" key="14">
    <source>
        <dbReference type="Proteomes" id="UP000019270"/>
    </source>
</evidence>
<dbReference type="Pfam" id="PF13561">
    <property type="entry name" value="adh_short_C2"/>
    <property type="match status" value="1"/>
</dbReference>
<organism evidence="13 14">
    <name type="scientific">Cytobacillus firmus DS1</name>
    <dbReference type="NCBI Taxonomy" id="1307436"/>
    <lineage>
        <taxon>Bacteria</taxon>
        <taxon>Bacillati</taxon>
        <taxon>Bacillota</taxon>
        <taxon>Bacilli</taxon>
        <taxon>Bacillales</taxon>
        <taxon>Bacillaceae</taxon>
        <taxon>Cytobacillus</taxon>
    </lineage>
</organism>
<dbReference type="SMART" id="SM00822">
    <property type="entry name" value="PKS_KR"/>
    <property type="match status" value="1"/>
</dbReference>
<evidence type="ECO:0000259" key="12">
    <source>
        <dbReference type="SMART" id="SM00822"/>
    </source>
</evidence>
<keyword evidence="11" id="KW-0444">Lipid biosynthesis</keyword>
<dbReference type="EMBL" id="APVL01000001">
    <property type="protein sequence ID" value="EWG12908.1"/>
    <property type="molecule type" value="Genomic_DNA"/>
</dbReference>
<dbReference type="InterPro" id="IPR020904">
    <property type="entry name" value="Sc_DH/Rdtase_CS"/>
</dbReference>
<feature type="domain" description="Ketoreductase" evidence="12">
    <location>
        <begin position="16"/>
        <end position="195"/>
    </location>
</feature>
<reference evidence="13 14" key="2">
    <citation type="journal article" date="2016" name="Sci. Rep.">
        <title>A novel serine protease, Sep1, from Bacillus firmus DS-1 has nematicidal activity and degrades multiple intestinal-associated nematode proteins.</title>
        <authorList>
            <person name="Geng C."/>
            <person name="Nie X."/>
            <person name="Tang Z."/>
            <person name="Zhang Y."/>
            <person name="Lin J."/>
            <person name="Sun M."/>
            <person name="Peng D."/>
        </authorList>
    </citation>
    <scope>NUCLEOTIDE SEQUENCE [LARGE SCALE GENOMIC DNA]</scope>
    <source>
        <strain evidence="13 14">DS1</strain>
    </source>
</reference>
<keyword evidence="5 10" id="KW-0521">NADP</keyword>
<dbReference type="eggNOG" id="COG1028">
    <property type="taxonomic scope" value="Bacteria"/>
</dbReference>
<sequence length="256" mass="27578">MRDKEEMGLKMKLLGKVAVITGAGQGIGAATAKKFAKEGAKLVLADLNEKNLLDRAEEIRKADGEAIYVVCNVADRNEVSQLFEEALVQYGRVDIVINNAGIVQDAQLTNMTESQWDQVIDVNLKGVFNVGQYAAKIMKDQGKGVILNASSVVGIYGNFGQSNYAAAKWGVNGMTKTWAKELGKYGIRVNAIAPGFIETDMTSVLPEKVKDIMKAKSPLNQMGRPEDIANGYAFLASDEARFITGAILSIDGGLVI</sequence>
<evidence type="ECO:0000256" key="8">
    <source>
        <dbReference type="ARBA" id="ARBA00048508"/>
    </source>
</evidence>
<reference evidence="14" key="1">
    <citation type="submission" date="2013-03" db="EMBL/GenBank/DDBJ databases">
        <title>Draft genome sequence of Bacillus firmus DS1.</title>
        <authorList>
            <person name="Peng D."/>
            <person name="Zhu L."/>
            <person name="Sun M."/>
        </authorList>
    </citation>
    <scope>NUCLEOTIDE SEQUENCE [LARGE SCALE GENOMIC DNA]</scope>
    <source>
        <strain evidence="14">DS1</strain>
    </source>
</reference>
<dbReference type="FunFam" id="3.40.50.720:FF:000115">
    <property type="entry name" value="3-oxoacyl-[acyl-carrier-protein] reductase FabG"/>
    <property type="match status" value="1"/>
</dbReference>
<feature type="binding site" evidence="10">
    <location>
        <begin position="164"/>
        <end position="168"/>
    </location>
    <ligand>
        <name>NADP(+)</name>
        <dbReference type="ChEBI" id="CHEBI:58349"/>
    </ligand>
</feature>
<evidence type="ECO:0000256" key="1">
    <source>
        <dbReference type="ARBA" id="ARBA00005194"/>
    </source>
</evidence>
<dbReference type="GO" id="GO:0051287">
    <property type="term" value="F:NAD binding"/>
    <property type="evidence" value="ECO:0007669"/>
    <property type="project" value="UniProtKB-UniRule"/>
</dbReference>
<comment type="similarity">
    <text evidence="2 11">Belongs to the short-chain dehydrogenases/reductases (SDR) family.</text>
</comment>
<dbReference type="GO" id="GO:0006633">
    <property type="term" value="P:fatty acid biosynthetic process"/>
    <property type="evidence" value="ECO:0007669"/>
    <property type="project" value="UniProtKB-UniPathway"/>
</dbReference>
<evidence type="ECO:0000256" key="11">
    <source>
        <dbReference type="RuleBase" id="RU366074"/>
    </source>
</evidence>
<keyword evidence="7 11" id="KW-0275">Fatty acid biosynthesis</keyword>
<dbReference type="PROSITE" id="PS00061">
    <property type="entry name" value="ADH_SHORT"/>
    <property type="match status" value="1"/>
</dbReference>
<protein>
    <recommendedName>
        <fullName evidence="3 11">3-oxoacyl-[acyl-carrier-protein] reductase</fullName>
        <ecNumber evidence="3 11">1.1.1.100</ecNumber>
    </recommendedName>
</protein>
<dbReference type="EC" id="1.1.1.100" evidence="3 11"/>
<dbReference type="NCBIfam" id="NF009466">
    <property type="entry name" value="PRK12826.1-2"/>
    <property type="match status" value="1"/>
</dbReference>
<dbReference type="CDD" id="cd05333">
    <property type="entry name" value="BKR_SDR_c"/>
    <property type="match status" value="1"/>
</dbReference>
<dbReference type="NCBIfam" id="TIGR01830">
    <property type="entry name" value="3oxo_ACP_reduc"/>
    <property type="match status" value="1"/>
</dbReference>
<dbReference type="PATRIC" id="fig|1307436.3.peg.168"/>
<accession>W7L382</accession>
<dbReference type="InterPro" id="IPR011284">
    <property type="entry name" value="3oxo_ACP_reduc"/>
</dbReference>
<name>W7L382_CYTFI</name>
<dbReference type="PRINTS" id="PR00081">
    <property type="entry name" value="GDHRDH"/>
</dbReference>
<evidence type="ECO:0000256" key="9">
    <source>
        <dbReference type="PIRSR" id="PIRSR611284-1"/>
    </source>
</evidence>
<evidence type="ECO:0000313" key="13">
    <source>
        <dbReference type="EMBL" id="EWG12908.1"/>
    </source>
</evidence>
<evidence type="ECO:0000256" key="10">
    <source>
        <dbReference type="PIRSR" id="PIRSR611284-2"/>
    </source>
</evidence>
<dbReference type="InterPro" id="IPR036291">
    <property type="entry name" value="NAD(P)-bd_dom_sf"/>
</dbReference>
<dbReference type="PRINTS" id="PR00080">
    <property type="entry name" value="SDRFAMILY"/>
</dbReference>
<evidence type="ECO:0000256" key="2">
    <source>
        <dbReference type="ARBA" id="ARBA00006484"/>
    </source>
</evidence>
<feature type="binding site" evidence="10">
    <location>
        <begin position="72"/>
        <end position="73"/>
    </location>
    <ligand>
        <name>NADP(+)</name>
        <dbReference type="ChEBI" id="CHEBI:58349"/>
    </ligand>
</feature>
<feature type="binding site" evidence="10">
    <location>
        <position position="197"/>
    </location>
    <ligand>
        <name>NADP(+)</name>
        <dbReference type="ChEBI" id="CHEBI:58349"/>
    </ligand>
</feature>
<dbReference type="PANTHER" id="PTHR42879">
    <property type="entry name" value="3-OXOACYL-(ACYL-CARRIER-PROTEIN) REDUCTASE"/>
    <property type="match status" value="1"/>
</dbReference>